<evidence type="ECO:0000256" key="1">
    <source>
        <dbReference type="SAM" id="MobiDB-lite"/>
    </source>
</evidence>
<dbReference type="EMBL" id="BMAW01008782">
    <property type="protein sequence ID" value="GFT10228.1"/>
    <property type="molecule type" value="Genomic_DNA"/>
</dbReference>
<feature type="compositionally biased region" description="Polar residues" evidence="1">
    <location>
        <begin position="1"/>
        <end position="16"/>
    </location>
</feature>
<comment type="caution">
    <text evidence="2">The sequence shown here is derived from an EMBL/GenBank/DDBJ whole genome shotgun (WGS) entry which is preliminary data.</text>
</comment>
<name>A0A8X6NEL6_NEPPI</name>
<dbReference type="Proteomes" id="UP000887013">
    <property type="component" value="Unassembled WGS sequence"/>
</dbReference>
<organism evidence="2 3">
    <name type="scientific">Nephila pilipes</name>
    <name type="common">Giant wood spider</name>
    <name type="synonym">Nephila maculata</name>
    <dbReference type="NCBI Taxonomy" id="299642"/>
    <lineage>
        <taxon>Eukaryota</taxon>
        <taxon>Metazoa</taxon>
        <taxon>Ecdysozoa</taxon>
        <taxon>Arthropoda</taxon>
        <taxon>Chelicerata</taxon>
        <taxon>Arachnida</taxon>
        <taxon>Araneae</taxon>
        <taxon>Araneomorphae</taxon>
        <taxon>Entelegynae</taxon>
        <taxon>Araneoidea</taxon>
        <taxon>Nephilidae</taxon>
        <taxon>Nephila</taxon>
    </lineage>
</organism>
<gene>
    <name evidence="2" type="primary">AVEN_72598_1</name>
    <name evidence="2" type="ORF">NPIL_254981</name>
</gene>
<proteinExistence type="predicted"/>
<protein>
    <submittedName>
        <fullName evidence="2">Uncharacterized protein</fullName>
    </submittedName>
</protein>
<accession>A0A8X6NEL6</accession>
<dbReference type="OrthoDB" id="6437606at2759"/>
<reference evidence="2" key="1">
    <citation type="submission" date="2020-08" db="EMBL/GenBank/DDBJ databases">
        <title>Multicomponent nature underlies the extraordinary mechanical properties of spider dragline silk.</title>
        <authorList>
            <person name="Kono N."/>
            <person name="Nakamura H."/>
            <person name="Mori M."/>
            <person name="Yoshida Y."/>
            <person name="Ohtoshi R."/>
            <person name="Malay A.D."/>
            <person name="Moran D.A.P."/>
            <person name="Tomita M."/>
            <person name="Numata K."/>
            <person name="Arakawa K."/>
        </authorList>
    </citation>
    <scope>NUCLEOTIDE SEQUENCE</scope>
</reference>
<evidence type="ECO:0000313" key="3">
    <source>
        <dbReference type="Proteomes" id="UP000887013"/>
    </source>
</evidence>
<feature type="region of interest" description="Disordered" evidence="1">
    <location>
        <begin position="1"/>
        <end position="24"/>
    </location>
</feature>
<evidence type="ECO:0000313" key="2">
    <source>
        <dbReference type="EMBL" id="GFT10228.1"/>
    </source>
</evidence>
<keyword evidence="3" id="KW-1185">Reference proteome</keyword>
<sequence length="1785" mass="203606">MSSGKRQNCFQSISPSSKDKKMVKSLPKHVKKKTKVTKYASCSKFFVNPLLNGQILKDTGKKADEISPIVKVKRLKLKNLCPDSSQRFSCVMNGSSESINMKENGINEKKIEVEDLKAPLSIRERLKRYVYRKDTTEKKNNSCIVVTERNEKLKKKEISKKNVNGIIKRKRPINSNYNSGLKVGTFTNSDCINSFHQKELNVMSDQSKSKKDEPDFLILNQGIPDKNSLSSLLFEINKIENSMTRDNTDFLSDILKMKPVAHFLDDIECDSDASVILDASMVHAASKYFEYQRTKDDVLSSNLCVDGGKRENKYAIINKVESCEFKFNVEREILIDDIDLSEVNKLAVLPDSMLDSETVPEITLDIENQNNKNDFNVISNDKCTENYFSEHQNEIYKEASVVNVDNNCQTGKCTENYFSEHQNEIHKDASVFSVDNNSQSDMEKTEDKNLLPEQSPLITFKSNSHSRGLYEMDILDDDVLDYEPSELSEGEISEVECVAAGNHKGESIEDLEFVKPAVENKINNADVNGELYSKENSKIALHNKQATSNVEDEIYSEISDEDNYFETFSNDEMFSDCSNPGEYVEPFYDELTNERDYRNFDGKNDLPSNNDLIYQNCTNSYPESISKFQQESLFAYDCNHSNTSDSFLSPIFTDEFNLQQSNSNKSFDSSVNSELNVCSKESKSSNLSMCEISPCFNKQSSYTFINNENNKKMLIHPRKRNIQSIDDTDNDSEHSLKRRNCNVVEEHIQEQRCIDNSNQSDISFDLGDPKKVMFRIRELCIIGKIEEAINVAKKYIPISAERIQKILFHELFFSVTNYIRNFNSSLDESFCLEAIKNCMEIFYYYKLYESTLCSSMIVECLYCNLTTPNGSQILSFCQKNEIPIDSEAMESYVNIMKPTEMSVNDIISFLEYVTKVCKLLAPRFLLHEVLERFMKGKESSFSAGFFLTCKFLYFVSPDEIDKTYLKKFIEFCIKNDFWKEIADFLLEWTKKNFALTSLFEALAFQFERVGLFFEKLAEEMFGRKNGLSDHVTIILAQIGVTLMLEAFSKQLYENAFEILSTLHKHKVDFLALQKPIYVADTRVKAVSEHSDFFVFNFAVAFVALDICIYLNKLKDAYQVLDKTLTRMTGNFDKLNAKVRNRILYYLLTLTLKLHSMDPFGLGAEMLQNLVLVSGIEYPVEELSEYIKDIQSVFNKYLISFMNGHQDEFLKKFYSYTYGKRKDIFVLENQIIRAFIIFLVKNDLMSEAEKCFLLGYSRNIYVAGKQILESCPRTIIVSSLWTSEEIKFVFLKFVEDLTPILKCKPPKTAFNKWFAIKIIVKVAKDKYDIDFLNDIASDFKSAKARICNVLIDLDPNMKCEKVGFKSLLIIPETFYNFWILISQKFSSEPNTTKRDKNFAIPGVVRVSFGDEAIETEPISEDDELNISDFTVDEHGSEMSCSGSSEESISEQNEAVDVQQLSPLQGSLSNIKHNTHPKTIFSNISQIISPNKISNCADQMMFSRTFLNDPNLVSPPPKTKLKSNDEVISPSNNHSQMNCVRNAFCSFSQSSPKKLIANNIEKGSSVNSVVNNTNNTSPKRQISRLFEKSHQNHEGNKLPDPAELKNITITINTSPAQTLDPSNGPPVLKLGLQPEAISPIKNVKLSTLKSIPKIRHQPVNSMPVGNENLSTLKPISLMRIQPKTSTPVSNNKFSIVKPISEGRLLPQVIAPNIAQPTLKPNIPESEFLKITNFLKSKVILKRKDMSPTQQQETALDLAYTFIQNNVVSNLDKKTMKLLSEFADKLVS</sequence>